<keyword evidence="1" id="KW-0547">Nucleotide-binding</keyword>
<organism evidence="7 8">
    <name type="scientific">Dokdonella ginsengisoli</name>
    <dbReference type="NCBI Taxonomy" id="363846"/>
    <lineage>
        <taxon>Bacteria</taxon>
        <taxon>Pseudomonadati</taxon>
        <taxon>Pseudomonadota</taxon>
        <taxon>Gammaproteobacteria</taxon>
        <taxon>Lysobacterales</taxon>
        <taxon>Rhodanobacteraceae</taxon>
        <taxon>Dokdonella</taxon>
    </lineage>
</organism>
<dbReference type="PANTHER" id="PTHR11070">
    <property type="entry name" value="UVRD / RECB / PCRA DNA HELICASE FAMILY MEMBER"/>
    <property type="match status" value="1"/>
</dbReference>
<dbReference type="Gene3D" id="3.40.50.300">
    <property type="entry name" value="P-loop containing nucleotide triphosphate hydrolases"/>
    <property type="match status" value="1"/>
</dbReference>
<keyword evidence="2" id="KW-0378">Hydrolase</keyword>
<evidence type="ECO:0000313" key="8">
    <source>
        <dbReference type="Proteomes" id="UP001595886"/>
    </source>
</evidence>
<dbReference type="InterPro" id="IPR027417">
    <property type="entry name" value="P-loop_NTPase"/>
</dbReference>
<keyword evidence="8" id="KW-1185">Reference proteome</keyword>
<feature type="domain" description="UvrD-like helicase ATP-binding" evidence="6">
    <location>
        <begin position="109"/>
        <end position="168"/>
    </location>
</feature>
<evidence type="ECO:0000256" key="3">
    <source>
        <dbReference type="ARBA" id="ARBA00022806"/>
    </source>
</evidence>
<evidence type="ECO:0000259" key="6">
    <source>
        <dbReference type="Pfam" id="PF00580"/>
    </source>
</evidence>
<dbReference type="RefSeq" id="WP_380020109.1">
    <property type="nucleotide sequence ID" value="NZ_JBHSHD010000007.1"/>
</dbReference>
<accession>A0ABV9QUZ8</accession>
<dbReference type="InterPro" id="IPR000212">
    <property type="entry name" value="DNA_helicase_UvrD/REP"/>
</dbReference>
<evidence type="ECO:0000256" key="4">
    <source>
        <dbReference type="ARBA" id="ARBA00022840"/>
    </source>
</evidence>
<reference evidence="8" key="1">
    <citation type="journal article" date="2019" name="Int. J. Syst. Evol. Microbiol.">
        <title>The Global Catalogue of Microorganisms (GCM) 10K type strain sequencing project: providing services to taxonomists for standard genome sequencing and annotation.</title>
        <authorList>
            <consortium name="The Broad Institute Genomics Platform"/>
            <consortium name="The Broad Institute Genome Sequencing Center for Infectious Disease"/>
            <person name="Wu L."/>
            <person name="Ma J."/>
        </authorList>
    </citation>
    <scope>NUCLEOTIDE SEQUENCE [LARGE SCALE GENOMIC DNA]</scope>
    <source>
        <strain evidence="8">CCUG 30340</strain>
    </source>
</reference>
<dbReference type="PANTHER" id="PTHR11070:SF2">
    <property type="entry name" value="ATP-DEPENDENT DNA HELICASE SRS2"/>
    <property type="match status" value="1"/>
</dbReference>
<name>A0ABV9QUZ8_9GAMM</name>
<dbReference type="EMBL" id="JBHSHD010000007">
    <property type="protein sequence ID" value="MFC4820269.1"/>
    <property type="molecule type" value="Genomic_DNA"/>
</dbReference>
<evidence type="ECO:0000313" key="7">
    <source>
        <dbReference type="EMBL" id="MFC4820269.1"/>
    </source>
</evidence>
<evidence type="ECO:0000256" key="5">
    <source>
        <dbReference type="ARBA" id="ARBA00034923"/>
    </source>
</evidence>
<sequence>MSIEDDLLVVRRGSVTAPAGCGKTHTIAAALRQHRGHLPVLVLTHTNAGVCALRLRLRSLGVPASAYRVATIDGFAKRLAATFPRRSQINPGVLELNNPGADYPAISQAAITVLEGRHLDGVLSATYSRLLVDEYQDCSQTQHRIVNNLALALPTCILGDPMQAIFGFAERLVDWQADVLTNYPSIGVLNIPWRWLNAGTGDLGTWLLGARHELERGHKIDLRTLPQRIECIQVAPDQGDIRRQVTMRIRAATGQGSVLVIGDARNVAGRHQLAGQTPGATVVETVDLRDLTSFGRNFDPIAADATARLLNFASSLMTNLAAAQTLQRLASLRVGRARNQATQMEAALLMFEEERTLRAAHGAVMAMREQEQVRVYRHEVLERCLRALEQASDGRCSFHEATIRERERFRQRGRPLARKNVGSTLLLKGLEAEVAVILHPEAMDARHLYVALTRASHRIVVCSPTPVLPS</sequence>
<comment type="caution">
    <text evidence="7">The sequence shown here is derived from an EMBL/GenBank/DDBJ whole genome shotgun (WGS) entry which is preliminary data.</text>
</comment>
<proteinExistence type="predicted"/>
<evidence type="ECO:0000256" key="1">
    <source>
        <dbReference type="ARBA" id="ARBA00022741"/>
    </source>
</evidence>
<dbReference type="InterPro" id="IPR014016">
    <property type="entry name" value="UvrD-like_ATP-bd"/>
</dbReference>
<keyword evidence="3" id="KW-0347">Helicase</keyword>
<dbReference type="Proteomes" id="UP001595886">
    <property type="component" value="Unassembled WGS sequence"/>
</dbReference>
<dbReference type="SUPFAM" id="SSF52540">
    <property type="entry name" value="P-loop containing nucleoside triphosphate hydrolases"/>
    <property type="match status" value="1"/>
</dbReference>
<protein>
    <recommendedName>
        <fullName evidence="5">DNA 3'-5' helicase II</fullName>
    </recommendedName>
</protein>
<evidence type="ECO:0000256" key="2">
    <source>
        <dbReference type="ARBA" id="ARBA00022801"/>
    </source>
</evidence>
<keyword evidence="4" id="KW-0067">ATP-binding</keyword>
<gene>
    <name evidence="7" type="ORF">ACFO6Q_08030</name>
</gene>
<dbReference type="Pfam" id="PF00580">
    <property type="entry name" value="UvrD-helicase"/>
    <property type="match status" value="1"/>
</dbReference>